<dbReference type="EMBL" id="BGPR01082505">
    <property type="protein sequence ID" value="GBL87420.1"/>
    <property type="molecule type" value="Genomic_DNA"/>
</dbReference>
<evidence type="ECO:0000313" key="1">
    <source>
        <dbReference type="EMBL" id="GBL87420.1"/>
    </source>
</evidence>
<keyword evidence="3" id="KW-1185">Reference proteome</keyword>
<gene>
    <name evidence="1" type="ORF">AVEN_167865_1</name>
    <name evidence="2" type="ORF">AVEN_171598_1</name>
</gene>
<evidence type="ECO:0000313" key="2">
    <source>
        <dbReference type="EMBL" id="GBO46177.1"/>
    </source>
</evidence>
<protein>
    <submittedName>
        <fullName evidence="1">Uncharacterized protein</fullName>
    </submittedName>
</protein>
<organism evidence="1 3">
    <name type="scientific">Araneus ventricosus</name>
    <name type="common">Orbweaver spider</name>
    <name type="synonym">Epeira ventricosa</name>
    <dbReference type="NCBI Taxonomy" id="182803"/>
    <lineage>
        <taxon>Eukaryota</taxon>
        <taxon>Metazoa</taxon>
        <taxon>Ecdysozoa</taxon>
        <taxon>Arthropoda</taxon>
        <taxon>Chelicerata</taxon>
        <taxon>Arachnida</taxon>
        <taxon>Araneae</taxon>
        <taxon>Araneomorphae</taxon>
        <taxon>Entelegynae</taxon>
        <taxon>Araneoidea</taxon>
        <taxon>Araneidae</taxon>
        <taxon>Araneus</taxon>
    </lineage>
</organism>
<reference evidence="1 3" key="1">
    <citation type="journal article" date="2019" name="Sci. Rep.">
        <title>Orb-weaving spider Araneus ventricosus genome elucidates the spidroin gene catalogue.</title>
        <authorList>
            <person name="Kono N."/>
            <person name="Nakamura H."/>
            <person name="Ohtoshi R."/>
            <person name="Moran D.A.P."/>
            <person name="Shinohara A."/>
            <person name="Yoshida Y."/>
            <person name="Fujiwara M."/>
            <person name="Mori M."/>
            <person name="Tomita M."/>
            <person name="Arakawa K."/>
        </authorList>
    </citation>
    <scope>NUCLEOTIDE SEQUENCE [LARGE SCALE GENOMIC DNA]</scope>
</reference>
<dbReference type="EMBL" id="BGPR01073670">
    <property type="protein sequence ID" value="GBO46177.1"/>
    <property type="molecule type" value="Genomic_DNA"/>
</dbReference>
<comment type="caution">
    <text evidence="1">The sequence shown here is derived from an EMBL/GenBank/DDBJ whole genome shotgun (WGS) entry which is preliminary data.</text>
</comment>
<sequence length="107" mass="11939">MFTSICIADNYCIYTDTNEGSRGGYIDDLDHLNMVLASRALLFLVDVSAEIILHNAFELQRRAPVSRMACHLVKVPPIDLSLRNIGRTSVFLSVPGHEMDLFLILSS</sequence>
<accession>A0A4Y2B5D4</accession>
<name>A0A4Y2B5D4_ARAVE</name>
<proteinExistence type="predicted"/>
<dbReference type="AlphaFoldDB" id="A0A4Y2B5D4"/>
<evidence type="ECO:0000313" key="3">
    <source>
        <dbReference type="Proteomes" id="UP000499080"/>
    </source>
</evidence>
<dbReference type="Proteomes" id="UP000499080">
    <property type="component" value="Unassembled WGS sequence"/>
</dbReference>